<dbReference type="InterPro" id="IPR050309">
    <property type="entry name" value="Type-B_Carboxylest/Lipase"/>
</dbReference>
<evidence type="ECO:0000256" key="3">
    <source>
        <dbReference type="RuleBase" id="RU361235"/>
    </source>
</evidence>
<sequence length="544" mass="57102">MSMGVVRPSRLAKQAVLLGILGLSAIMAVASMPMARPAPSSDALARTSSGMVRGTVAGTVSRFQGIPYAAPPLGPLRWQSPRPVGEWAGVRPATASGPRCAQEDPGKPGTLLAGSSEDCLYLDVTTPRGGGGRPVMVWIHGGGNTAGSGADYDPARMATRGDVVVVTINYRLGVFGFFGHPGLADSGTFALRDQQAALRWVRTNAAAFGGDPHNITVFGESAGGVDICAQLTSPGSAGLFDRAILQSGSCLTRVPTFAGLDGTVHMSTDDFWVPVSEDEAAGATLAAALQCTSPDTIGCMRGKSPSDVVGARWQTNAGFGPAYHTAALPLDPALASSRGQFHRVPVLSGYTRDEARLTTMLTELLAGQPFTPDSYHTVLRATFGSRTADAIAHQYPVPDNGDAGLAVATMDTDRVFACPQLTTIRALATQTPTYGYEFADPDAPTFIPYYSARPAGAAHTSELAYLFDLRNGGPYRGSEPAELTPAQRALGNAMIDIWTGFARTGRAPWVTYPTVQSLAPQGNSPADAWTTHRCDFWSTQQHGN</sequence>
<keyword evidence="2 3" id="KW-0378">Hydrolase</keyword>
<comment type="similarity">
    <text evidence="1 3">Belongs to the type-B carboxylesterase/lipase family.</text>
</comment>
<dbReference type="InterPro" id="IPR002018">
    <property type="entry name" value="CarbesteraseB"/>
</dbReference>
<dbReference type="PANTHER" id="PTHR11559">
    <property type="entry name" value="CARBOXYLESTERASE"/>
    <property type="match status" value="1"/>
</dbReference>
<evidence type="ECO:0000256" key="1">
    <source>
        <dbReference type="ARBA" id="ARBA00005964"/>
    </source>
</evidence>
<evidence type="ECO:0000313" key="5">
    <source>
        <dbReference type="EMBL" id="MCM6772599.1"/>
    </source>
</evidence>
<evidence type="ECO:0000313" key="6">
    <source>
        <dbReference type="Proteomes" id="UP001139157"/>
    </source>
</evidence>
<dbReference type="Proteomes" id="UP001139157">
    <property type="component" value="Unassembled WGS sequence"/>
</dbReference>
<accession>A0A9X2IVL5</accession>
<keyword evidence="6" id="KW-1185">Reference proteome</keyword>
<comment type="caution">
    <text evidence="5">The sequence shown here is derived from an EMBL/GenBank/DDBJ whole genome shotgun (WGS) entry which is preliminary data.</text>
</comment>
<dbReference type="RefSeq" id="WP_251909445.1">
    <property type="nucleotide sequence ID" value="NZ_JAMRXG010000001.1"/>
</dbReference>
<proteinExistence type="inferred from homology"/>
<dbReference type="Gene3D" id="3.40.50.1820">
    <property type="entry name" value="alpha/beta hydrolase"/>
    <property type="match status" value="1"/>
</dbReference>
<dbReference type="PROSITE" id="PS00122">
    <property type="entry name" value="CARBOXYLESTERASE_B_1"/>
    <property type="match status" value="1"/>
</dbReference>
<feature type="domain" description="Carboxylesterase type B" evidence="4">
    <location>
        <begin position="44"/>
        <end position="506"/>
    </location>
</feature>
<dbReference type="EC" id="3.1.1.-" evidence="3"/>
<evidence type="ECO:0000256" key="2">
    <source>
        <dbReference type="ARBA" id="ARBA00022801"/>
    </source>
</evidence>
<reference evidence="5" key="1">
    <citation type="submission" date="2022-06" db="EMBL/GenBank/DDBJ databases">
        <title>Novel species in genus nocardia.</title>
        <authorList>
            <person name="Li F."/>
        </authorList>
    </citation>
    <scope>NUCLEOTIDE SEQUENCE</scope>
    <source>
        <strain evidence="5">CDC141</strain>
    </source>
</reference>
<dbReference type="AlphaFoldDB" id="A0A9X2IVL5"/>
<dbReference type="InterPro" id="IPR029058">
    <property type="entry name" value="AB_hydrolase_fold"/>
</dbReference>
<organism evidence="5 6">
    <name type="scientific">Nocardia pulmonis</name>
    <dbReference type="NCBI Taxonomy" id="2951408"/>
    <lineage>
        <taxon>Bacteria</taxon>
        <taxon>Bacillati</taxon>
        <taxon>Actinomycetota</taxon>
        <taxon>Actinomycetes</taxon>
        <taxon>Mycobacteriales</taxon>
        <taxon>Nocardiaceae</taxon>
        <taxon>Nocardia</taxon>
    </lineage>
</organism>
<name>A0A9X2IVL5_9NOCA</name>
<gene>
    <name evidence="5" type="ORF">NDR86_03810</name>
</gene>
<dbReference type="InterPro" id="IPR019826">
    <property type="entry name" value="Carboxylesterase_B_AS"/>
</dbReference>
<dbReference type="EMBL" id="JAMRXG010000001">
    <property type="protein sequence ID" value="MCM6772599.1"/>
    <property type="molecule type" value="Genomic_DNA"/>
</dbReference>
<evidence type="ECO:0000259" key="4">
    <source>
        <dbReference type="Pfam" id="PF00135"/>
    </source>
</evidence>
<dbReference type="GO" id="GO:0016787">
    <property type="term" value="F:hydrolase activity"/>
    <property type="evidence" value="ECO:0007669"/>
    <property type="project" value="UniProtKB-KW"/>
</dbReference>
<dbReference type="SUPFAM" id="SSF53474">
    <property type="entry name" value="alpha/beta-Hydrolases"/>
    <property type="match status" value="1"/>
</dbReference>
<protein>
    <recommendedName>
        <fullName evidence="3">Carboxylic ester hydrolase</fullName>
        <ecNumber evidence="3">3.1.1.-</ecNumber>
    </recommendedName>
</protein>
<dbReference type="Pfam" id="PF00135">
    <property type="entry name" value="COesterase"/>
    <property type="match status" value="1"/>
</dbReference>